<dbReference type="HOGENOM" id="CLU_117593_1_0_5"/>
<dbReference type="SUPFAM" id="SSF53098">
    <property type="entry name" value="Ribonuclease H-like"/>
    <property type="match status" value="1"/>
</dbReference>
<reference evidence="1 2" key="1">
    <citation type="journal article" date="2013" name="Genome Announc.">
        <title>Draft Genome Sequence of Rhizobium mesoamericanum STM3625, a Nitrogen-Fixing Symbiont of Mimosa pudica Isolated in French Guiana (South America).</title>
        <authorList>
            <person name="Moulin L."/>
            <person name="Mornico D."/>
            <person name="Melkonian R."/>
            <person name="Klonowska A."/>
        </authorList>
    </citation>
    <scope>NUCLEOTIDE SEQUENCE [LARGE SCALE GENOMIC DNA]</scope>
    <source>
        <strain evidence="1 2">STM3625</strain>
    </source>
</reference>
<accession>K0PMZ9</accession>
<sequence length="201" mass="21840">MGTIVAHENASVATICVPPYLLAMIAFLDFEASSLGKHSYPIEIAWVFEDGRSRSFLIKPKSGWTDWSADAEKIHGIARDRLQQEGSDVELVVTEMMAQLSGNDLYASSPSWDGKWLSVLLRGGGMPRHALRLGRSDDLFAKTASAILEGWSAEVDIQGLVADVIAQSEPTNPAHRALPDALLELKRLGLVQDAARKITAS</sequence>
<dbReference type="InterPro" id="IPR012337">
    <property type="entry name" value="RNaseH-like_sf"/>
</dbReference>
<name>K0PMZ9_9HYPH</name>
<dbReference type="AlphaFoldDB" id="K0PMZ9"/>
<dbReference type="STRING" id="1211777.BN77_2470"/>
<keyword evidence="2" id="KW-1185">Reference proteome</keyword>
<comment type="caution">
    <text evidence="1">The sequence shown here is derived from an EMBL/GenBank/DDBJ whole genome shotgun (WGS) entry which is preliminary data.</text>
</comment>
<gene>
    <name evidence="1" type="ORF">BN77_2470</name>
</gene>
<dbReference type="Proteomes" id="UP000009319">
    <property type="component" value="Unassembled WGS sequence"/>
</dbReference>
<organism evidence="1 2">
    <name type="scientific">Rhizobium mesoamericanum STM3625</name>
    <dbReference type="NCBI Taxonomy" id="1211777"/>
    <lineage>
        <taxon>Bacteria</taxon>
        <taxon>Pseudomonadati</taxon>
        <taxon>Pseudomonadota</taxon>
        <taxon>Alphaproteobacteria</taxon>
        <taxon>Hyphomicrobiales</taxon>
        <taxon>Rhizobiaceae</taxon>
        <taxon>Rhizobium/Agrobacterium group</taxon>
        <taxon>Rhizobium</taxon>
    </lineage>
</organism>
<protein>
    <submittedName>
        <fullName evidence="1">Uncharacterized protein</fullName>
    </submittedName>
</protein>
<dbReference type="EMBL" id="CANI01000013">
    <property type="protein sequence ID" value="CCM75328.1"/>
    <property type="molecule type" value="Genomic_DNA"/>
</dbReference>
<dbReference type="eggNOG" id="COG0847">
    <property type="taxonomic scope" value="Bacteria"/>
</dbReference>
<evidence type="ECO:0000313" key="1">
    <source>
        <dbReference type="EMBL" id="CCM75328.1"/>
    </source>
</evidence>
<dbReference type="InterPro" id="IPR036397">
    <property type="entry name" value="RNaseH_sf"/>
</dbReference>
<proteinExistence type="predicted"/>
<dbReference type="GO" id="GO:0003676">
    <property type="term" value="F:nucleic acid binding"/>
    <property type="evidence" value="ECO:0007669"/>
    <property type="project" value="InterPro"/>
</dbReference>
<dbReference type="Gene3D" id="3.30.420.10">
    <property type="entry name" value="Ribonuclease H-like superfamily/Ribonuclease H"/>
    <property type="match status" value="1"/>
</dbReference>
<evidence type="ECO:0000313" key="2">
    <source>
        <dbReference type="Proteomes" id="UP000009319"/>
    </source>
</evidence>